<evidence type="ECO:0000313" key="16">
    <source>
        <dbReference type="EMBL" id="KAK1310191.1"/>
    </source>
</evidence>
<dbReference type="PROSITE" id="PS00502">
    <property type="entry name" value="POLYGALACTURONASE"/>
    <property type="match status" value="1"/>
</dbReference>
<keyword evidence="5 15" id="KW-0378">Hydrolase</keyword>
<organism evidence="16 17">
    <name type="scientific">Acorus calamus</name>
    <name type="common">Sweet flag</name>
    <dbReference type="NCBI Taxonomy" id="4465"/>
    <lineage>
        <taxon>Eukaryota</taxon>
        <taxon>Viridiplantae</taxon>
        <taxon>Streptophyta</taxon>
        <taxon>Embryophyta</taxon>
        <taxon>Tracheophyta</taxon>
        <taxon>Spermatophyta</taxon>
        <taxon>Magnoliopsida</taxon>
        <taxon>Liliopsida</taxon>
        <taxon>Acoraceae</taxon>
        <taxon>Acorus</taxon>
    </lineage>
</organism>
<dbReference type="InterPro" id="IPR006626">
    <property type="entry name" value="PbH1"/>
</dbReference>
<evidence type="ECO:0000256" key="11">
    <source>
        <dbReference type="ARBA" id="ARBA00057651"/>
    </source>
</evidence>
<accession>A0AAV9E8Y6</accession>
<comment type="similarity">
    <text evidence="2 15">Belongs to the glycosyl hydrolase 28 family.</text>
</comment>
<evidence type="ECO:0000256" key="14">
    <source>
        <dbReference type="PROSITE-ProRule" id="PRU10052"/>
    </source>
</evidence>
<evidence type="ECO:0000256" key="3">
    <source>
        <dbReference type="ARBA" id="ARBA00022512"/>
    </source>
</evidence>
<evidence type="ECO:0000313" key="17">
    <source>
        <dbReference type="Proteomes" id="UP001180020"/>
    </source>
</evidence>
<dbReference type="SMART" id="SM00710">
    <property type="entry name" value="PbH1"/>
    <property type="match status" value="6"/>
</dbReference>
<evidence type="ECO:0000256" key="1">
    <source>
        <dbReference type="ARBA" id="ARBA00004191"/>
    </source>
</evidence>
<dbReference type="EC" id="3.2.1.67" evidence="8"/>
<keyword evidence="4" id="KW-0964">Secreted</keyword>
<evidence type="ECO:0000256" key="7">
    <source>
        <dbReference type="ARBA" id="ARBA00023316"/>
    </source>
</evidence>
<comment type="function">
    <text evidence="11">May function in depolymerizing pectin during pollen development, germination, and tube growth. Acts as an exo-polygalacturonase.</text>
</comment>
<name>A0AAV9E8Y6_ACOCL</name>
<keyword evidence="6 15" id="KW-0326">Glycosidase</keyword>
<evidence type="ECO:0000256" key="8">
    <source>
        <dbReference type="ARBA" id="ARBA00038933"/>
    </source>
</evidence>
<dbReference type="InterPro" id="IPR000743">
    <property type="entry name" value="Glyco_hydro_28"/>
</dbReference>
<evidence type="ECO:0000256" key="6">
    <source>
        <dbReference type="ARBA" id="ARBA00023295"/>
    </source>
</evidence>
<evidence type="ECO:0000256" key="12">
    <source>
        <dbReference type="ARBA" id="ARBA00068298"/>
    </source>
</evidence>
<dbReference type="EMBL" id="JAUJYO010000008">
    <property type="protein sequence ID" value="KAK1310191.1"/>
    <property type="molecule type" value="Genomic_DNA"/>
</dbReference>
<evidence type="ECO:0000256" key="15">
    <source>
        <dbReference type="RuleBase" id="RU361169"/>
    </source>
</evidence>
<proteinExistence type="inferred from homology"/>
<dbReference type="AlphaFoldDB" id="A0AAV9E8Y6"/>
<dbReference type="Proteomes" id="UP001180020">
    <property type="component" value="Unassembled WGS sequence"/>
</dbReference>
<reference evidence="16" key="1">
    <citation type="journal article" date="2023" name="Nat. Commun.">
        <title>Diploid and tetraploid genomes of Acorus and the evolution of monocots.</title>
        <authorList>
            <person name="Ma L."/>
            <person name="Liu K.W."/>
            <person name="Li Z."/>
            <person name="Hsiao Y.Y."/>
            <person name="Qi Y."/>
            <person name="Fu T."/>
            <person name="Tang G.D."/>
            <person name="Zhang D."/>
            <person name="Sun W.H."/>
            <person name="Liu D.K."/>
            <person name="Li Y."/>
            <person name="Chen G.Z."/>
            <person name="Liu X.D."/>
            <person name="Liao X.Y."/>
            <person name="Jiang Y.T."/>
            <person name="Yu X."/>
            <person name="Hao Y."/>
            <person name="Huang J."/>
            <person name="Zhao X.W."/>
            <person name="Ke S."/>
            <person name="Chen Y.Y."/>
            <person name="Wu W.L."/>
            <person name="Hsu J.L."/>
            <person name="Lin Y.F."/>
            <person name="Huang M.D."/>
            <person name="Li C.Y."/>
            <person name="Huang L."/>
            <person name="Wang Z.W."/>
            <person name="Zhao X."/>
            <person name="Zhong W.Y."/>
            <person name="Peng D.H."/>
            <person name="Ahmad S."/>
            <person name="Lan S."/>
            <person name="Zhang J.S."/>
            <person name="Tsai W.C."/>
            <person name="Van de Peer Y."/>
            <person name="Liu Z.J."/>
        </authorList>
    </citation>
    <scope>NUCLEOTIDE SEQUENCE</scope>
    <source>
        <strain evidence="16">CP</strain>
    </source>
</reference>
<dbReference type="InterPro" id="IPR011050">
    <property type="entry name" value="Pectin_lyase_fold/virulence"/>
</dbReference>
<protein>
    <recommendedName>
        <fullName evidence="12">Exopolygalacturonase</fullName>
        <ecNumber evidence="8">3.2.1.67</ecNumber>
    </recommendedName>
    <alternativeName>
        <fullName evidence="9">Galacturan 1,4-alpha-galacturonidase</fullName>
    </alternativeName>
    <alternativeName>
        <fullName evidence="13">Pectinase</fullName>
    </alternativeName>
</protein>
<gene>
    <name evidence="16" type="ORF">QJS10_CPA08g01172</name>
</gene>
<dbReference type="GO" id="GO:0004650">
    <property type="term" value="F:polygalacturonase activity"/>
    <property type="evidence" value="ECO:0007669"/>
    <property type="project" value="InterPro"/>
</dbReference>
<comment type="subcellular location">
    <subcellularLocation>
        <location evidence="1">Secreted</location>
        <location evidence="1">Cell wall</location>
    </subcellularLocation>
</comment>
<dbReference type="SUPFAM" id="SSF51126">
    <property type="entry name" value="Pectin lyase-like"/>
    <property type="match status" value="1"/>
</dbReference>
<keyword evidence="7" id="KW-0961">Cell wall biogenesis/degradation</keyword>
<dbReference type="GO" id="GO:0005975">
    <property type="term" value="P:carbohydrate metabolic process"/>
    <property type="evidence" value="ECO:0007669"/>
    <property type="project" value="InterPro"/>
</dbReference>
<keyword evidence="3" id="KW-0134">Cell wall</keyword>
<evidence type="ECO:0000256" key="9">
    <source>
        <dbReference type="ARBA" id="ARBA00043142"/>
    </source>
</evidence>
<dbReference type="FunFam" id="2.160.20.10:FF:000004">
    <property type="entry name" value="Pectin lyase-like superfamily protein"/>
    <property type="match status" value="1"/>
</dbReference>
<keyword evidence="17" id="KW-1185">Reference proteome</keyword>
<sequence length="340" mass="36089">MTTWTNACKANGTAKLLIPNATFSVGPLIFNGPCQGSMVVEVMGVLKALTYNNSNSWVMFENIEGLTITGGGTFDGQGASAWSQNVSSLRILPTSIQLGKVINATVSNIKSLNSKLFHMTIGDSKNIVLENLTFTAPADSPNTDGIHIGRSTNVTITDSTISTGDACIAFLSGSTNVSVSNIQCGPGHGISIGSLGRFPNDEDVSGLTISNCTLTGTQNGVRIKTWPRPNASLVYNITFENIIMTDVHNPIIIDQHYNPQYSVNMTSSHVQISNVSFRNIKGTSVSTVAVSLVCSDSVPCQNVELENIDLEFYKKGKKTNAVCENVNGSSSGVENPPSCL</sequence>
<dbReference type="Gene3D" id="2.160.20.10">
    <property type="entry name" value="Single-stranded right-handed beta-helix, Pectin lyase-like"/>
    <property type="match status" value="1"/>
</dbReference>
<dbReference type="GO" id="GO:0071555">
    <property type="term" value="P:cell wall organization"/>
    <property type="evidence" value="ECO:0007669"/>
    <property type="project" value="UniProtKB-KW"/>
</dbReference>
<dbReference type="GO" id="GO:0047911">
    <property type="term" value="F:galacturan 1,4-alpha-galacturonidase activity"/>
    <property type="evidence" value="ECO:0007669"/>
    <property type="project" value="UniProtKB-EC"/>
</dbReference>
<evidence type="ECO:0000256" key="5">
    <source>
        <dbReference type="ARBA" id="ARBA00022801"/>
    </source>
</evidence>
<dbReference type="Pfam" id="PF00295">
    <property type="entry name" value="Glyco_hydro_28"/>
    <property type="match status" value="1"/>
</dbReference>
<evidence type="ECO:0000256" key="2">
    <source>
        <dbReference type="ARBA" id="ARBA00008834"/>
    </source>
</evidence>
<evidence type="ECO:0000256" key="13">
    <source>
        <dbReference type="ARBA" id="ARBA00083621"/>
    </source>
</evidence>
<dbReference type="PANTHER" id="PTHR31375">
    <property type="match status" value="1"/>
</dbReference>
<dbReference type="InterPro" id="IPR012334">
    <property type="entry name" value="Pectin_lyas_fold"/>
</dbReference>
<comment type="catalytic activity">
    <reaction evidence="10">
        <text>[(1-&gt;4)-alpha-D-galacturonosyl](n) + H2O = alpha-D-galacturonate + [(1-&gt;4)-alpha-D-galacturonosyl](n-1)</text>
        <dbReference type="Rhea" id="RHEA:14117"/>
        <dbReference type="Rhea" id="RHEA-COMP:14570"/>
        <dbReference type="Rhea" id="RHEA-COMP:14572"/>
        <dbReference type="ChEBI" id="CHEBI:15377"/>
        <dbReference type="ChEBI" id="CHEBI:58658"/>
        <dbReference type="ChEBI" id="CHEBI:140523"/>
        <dbReference type="EC" id="3.2.1.67"/>
    </reaction>
</comment>
<reference evidence="16" key="2">
    <citation type="submission" date="2023-06" db="EMBL/GenBank/DDBJ databases">
        <authorList>
            <person name="Ma L."/>
            <person name="Liu K.-W."/>
            <person name="Li Z."/>
            <person name="Hsiao Y.-Y."/>
            <person name="Qi Y."/>
            <person name="Fu T."/>
            <person name="Tang G."/>
            <person name="Zhang D."/>
            <person name="Sun W.-H."/>
            <person name="Liu D.-K."/>
            <person name="Li Y."/>
            <person name="Chen G.-Z."/>
            <person name="Liu X.-D."/>
            <person name="Liao X.-Y."/>
            <person name="Jiang Y.-T."/>
            <person name="Yu X."/>
            <person name="Hao Y."/>
            <person name="Huang J."/>
            <person name="Zhao X.-W."/>
            <person name="Ke S."/>
            <person name="Chen Y.-Y."/>
            <person name="Wu W.-L."/>
            <person name="Hsu J.-L."/>
            <person name="Lin Y.-F."/>
            <person name="Huang M.-D."/>
            <person name="Li C.-Y."/>
            <person name="Huang L."/>
            <person name="Wang Z.-W."/>
            <person name="Zhao X."/>
            <person name="Zhong W.-Y."/>
            <person name="Peng D.-H."/>
            <person name="Ahmad S."/>
            <person name="Lan S."/>
            <person name="Zhang J.-S."/>
            <person name="Tsai W.-C."/>
            <person name="Van De Peer Y."/>
            <person name="Liu Z.-J."/>
        </authorList>
    </citation>
    <scope>NUCLEOTIDE SEQUENCE</scope>
    <source>
        <strain evidence="16">CP</strain>
        <tissue evidence="16">Leaves</tissue>
    </source>
</reference>
<comment type="caution">
    <text evidence="16">The sequence shown here is derived from an EMBL/GenBank/DDBJ whole genome shotgun (WGS) entry which is preliminary data.</text>
</comment>
<feature type="active site" evidence="14">
    <location>
        <position position="188"/>
    </location>
</feature>
<evidence type="ECO:0000256" key="10">
    <source>
        <dbReference type="ARBA" id="ARBA00048766"/>
    </source>
</evidence>
<evidence type="ECO:0000256" key="4">
    <source>
        <dbReference type="ARBA" id="ARBA00022525"/>
    </source>
</evidence>